<gene>
    <name evidence="1" type="ORF">GRJ2_000874600</name>
</gene>
<protein>
    <recommendedName>
        <fullName evidence="3">Endonuclease/exonuclease/phosphatase domain-containing protein</fullName>
    </recommendedName>
</protein>
<dbReference type="AlphaFoldDB" id="A0ABC9WF81"/>
<dbReference type="Proteomes" id="UP001623348">
    <property type="component" value="Unassembled WGS sequence"/>
</dbReference>
<evidence type="ECO:0000313" key="1">
    <source>
        <dbReference type="EMBL" id="GAB0184093.1"/>
    </source>
</evidence>
<dbReference type="EMBL" id="BAAFJT010000002">
    <property type="protein sequence ID" value="GAB0184093.1"/>
    <property type="molecule type" value="Genomic_DNA"/>
</dbReference>
<proteinExistence type="predicted"/>
<sequence length="171" mass="19377">MSGEQGGIPVLSVRQQEECMKIICLGMDTGPAESLWVKVKGHTNMSDIVVGVCHSPPNKEEVAEAFFRHLKEASHLHVLVLMGHFNYPDIRWRHYTAEQKQSRFVTSLLLECIDNSFLTPVIKELTRGGILLDLTLTNKEELVKDMNEGWGQPCLQQNSGSCEERTRKKTR</sequence>
<organism evidence="1 2">
    <name type="scientific">Grus japonensis</name>
    <name type="common">Japanese crane</name>
    <name type="synonym">Red-crowned crane</name>
    <dbReference type="NCBI Taxonomy" id="30415"/>
    <lineage>
        <taxon>Eukaryota</taxon>
        <taxon>Metazoa</taxon>
        <taxon>Chordata</taxon>
        <taxon>Craniata</taxon>
        <taxon>Vertebrata</taxon>
        <taxon>Euteleostomi</taxon>
        <taxon>Archelosauria</taxon>
        <taxon>Archosauria</taxon>
        <taxon>Dinosauria</taxon>
        <taxon>Saurischia</taxon>
        <taxon>Theropoda</taxon>
        <taxon>Coelurosauria</taxon>
        <taxon>Aves</taxon>
        <taxon>Neognathae</taxon>
        <taxon>Neoaves</taxon>
        <taxon>Gruiformes</taxon>
        <taxon>Gruidae</taxon>
        <taxon>Grus</taxon>
    </lineage>
</organism>
<dbReference type="PANTHER" id="PTHR33395">
    <property type="entry name" value="TRANSCRIPTASE, PUTATIVE-RELATED-RELATED"/>
    <property type="match status" value="1"/>
</dbReference>
<dbReference type="PANTHER" id="PTHR33395:SF22">
    <property type="entry name" value="REVERSE TRANSCRIPTASE DOMAIN-CONTAINING PROTEIN"/>
    <property type="match status" value="1"/>
</dbReference>
<comment type="caution">
    <text evidence="1">The sequence shown here is derived from an EMBL/GenBank/DDBJ whole genome shotgun (WGS) entry which is preliminary data.</text>
</comment>
<dbReference type="InterPro" id="IPR036691">
    <property type="entry name" value="Endo/exonu/phosph_ase_sf"/>
</dbReference>
<name>A0ABC9WF81_GRUJA</name>
<dbReference type="SUPFAM" id="SSF56219">
    <property type="entry name" value="DNase I-like"/>
    <property type="match status" value="1"/>
</dbReference>
<evidence type="ECO:0008006" key="3">
    <source>
        <dbReference type="Google" id="ProtNLM"/>
    </source>
</evidence>
<evidence type="ECO:0000313" key="2">
    <source>
        <dbReference type="Proteomes" id="UP001623348"/>
    </source>
</evidence>
<accession>A0ABC9WF81</accession>
<keyword evidence="2" id="KW-1185">Reference proteome</keyword>
<reference evidence="1 2" key="1">
    <citation type="submission" date="2024-06" db="EMBL/GenBank/DDBJ databases">
        <title>The draft genome of Grus japonensis, version 3.</title>
        <authorList>
            <person name="Nabeshima K."/>
            <person name="Suzuki S."/>
            <person name="Onuma M."/>
        </authorList>
    </citation>
    <scope>NUCLEOTIDE SEQUENCE [LARGE SCALE GENOMIC DNA]</scope>
    <source>
        <strain evidence="1 2">451A</strain>
    </source>
</reference>